<dbReference type="PANTHER" id="PTHR10724">
    <property type="entry name" value="30S RIBOSOMAL PROTEIN S1"/>
    <property type="match status" value="1"/>
</dbReference>
<dbReference type="GO" id="GO:0003735">
    <property type="term" value="F:structural constituent of ribosome"/>
    <property type="evidence" value="ECO:0007669"/>
    <property type="project" value="TreeGrafter"/>
</dbReference>
<dbReference type="GO" id="GO:0006139">
    <property type="term" value="P:nucleobase-containing compound metabolic process"/>
    <property type="evidence" value="ECO:0007669"/>
    <property type="project" value="InterPro"/>
</dbReference>
<dbReference type="InterPro" id="IPR044146">
    <property type="entry name" value="S1_Tex"/>
</dbReference>
<evidence type="ECO:0000256" key="4">
    <source>
        <dbReference type="ARBA" id="ARBA00022884"/>
    </source>
</evidence>
<dbReference type="InterPro" id="IPR032639">
    <property type="entry name" value="Tex_YqgF"/>
</dbReference>
<gene>
    <name evidence="9" type="ORF">Q8A67_011106</name>
</gene>
<dbReference type="SUPFAM" id="SSF50249">
    <property type="entry name" value="Nucleic acid-binding proteins"/>
    <property type="match status" value="1"/>
</dbReference>
<accession>A0AA88TQX7</accession>
<dbReference type="Gene3D" id="1.10.150.310">
    <property type="entry name" value="Tex RuvX-like domain-like"/>
    <property type="match status" value="1"/>
</dbReference>
<dbReference type="FunFam" id="1.10.10.650:FF:000001">
    <property type="entry name" value="S1 RNA-binding domain 1"/>
    <property type="match status" value="1"/>
</dbReference>
<keyword evidence="5" id="KW-0175">Coiled coil</keyword>
<sequence>MLRRTRTAKVYTEPATDDESDDMTSNQKDDSEELEEWLPNSNEGKPKGRRQRGTDETAEKKKVTKRVAKPKEPKPKEPKAKAERKPRAARVPKAKKEKTSTEQQIEDAVPPKLESQQHVKIKEERLSMNLSSNNAAVPGDMPDECPSSSQDFPKVKKEEPDDSFTFEEPAQKKQKTTNAAQGRPIKLKSGSSCVEDLQMNWDPIQVLAVKTGVEQWVCANIVQLFQEENTIPFMVRYRKELINHMDADAVRDVQLTLEELRSVAKKTKSVAQTLKKDGVLTSELEAALKNCTTADEIDHVYSPYKKGSKLSKARRAKELGLEPVAQALLQTPQTLDLHSSIQPNTKGLSTLDEVATGVQEILADMIAKDKETLTYVQSLCERSAVTIHSSVSKTALKEQQPQEGNQKSKPKDIAKFSLYTDFTCDVKRIHHHQTLAINRGENLKILTVKVNIPDWVKNDFCRWCVSVRWRPQGFTRPELMTVLKNATEDSYKRFILPFLSRGYRSKLTSSAEKESIAMFVRNLRQRLLMCPVRGRVIMGVDPGFHHGCKIAVLSPTSQILQTDVVYLHGHAKHKEAEKLRHLMFKHSCQTIVIGNGKACRETEAFFTDLIKQHFFKPLDVSYCITDEAGASIYSVSPEAVKEMPDMDPNLRSAVSIGRRVQDPLAELIKIDPKHIGIGTYQHDVSQSLLRAALDGVVQECVSFVGVDINICSETLMRHIAGLNAGRARNIMEWKEKNGPFLNREQLKLVKGLGPKSFQQCAGFIRINPETVRSNVGSGGKEGLEVPLKQTAEKKKVKGSGSTSNQFNPLDQTCIHPESYSIALRFLSQIGGSLNQTGSVALRQSIESSVKSRGLDVLAKSLDTTPETLQLIVDGLTQPPGFDIRQDFEQADFKREIVSMNDLHDGMVLTGRVTNTALFGAFVDIGVGRSGLIPNRFITPEKLPADQRRRSLALGPGERVEVRVINVDLQRNRITLDLIRLLR</sequence>
<dbReference type="Gene3D" id="2.40.50.140">
    <property type="entry name" value="Nucleic acid-binding proteins"/>
    <property type="match status" value="1"/>
</dbReference>
<organism evidence="9 10">
    <name type="scientific">Cirrhinus molitorella</name>
    <name type="common">mud carp</name>
    <dbReference type="NCBI Taxonomy" id="172907"/>
    <lineage>
        <taxon>Eukaryota</taxon>
        <taxon>Metazoa</taxon>
        <taxon>Chordata</taxon>
        <taxon>Craniata</taxon>
        <taxon>Vertebrata</taxon>
        <taxon>Euteleostomi</taxon>
        <taxon>Actinopterygii</taxon>
        <taxon>Neopterygii</taxon>
        <taxon>Teleostei</taxon>
        <taxon>Ostariophysi</taxon>
        <taxon>Cypriniformes</taxon>
        <taxon>Cyprinidae</taxon>
        <taxon>Labeoninae</taxon>
        <taxon>Labeonini</taxon>
        <taxon>Cirrhinus</taxon>
    </lineage>
</organism>
<dbReference type="InterPro" id="IPR012340">
    <property type="entry name" value="NA-bd_OB-fold"/>
</dbReference>
<reference evidence="9" key="1">
    <citation type="submission" date="2023-08" db="EMBL/GenBank/DDBJ databases">
        <title>Chromosome-level Genome Assembly of mud carp (Cirrhinus molitorella).</title>
        <authorList>
            <person name="Liu H."/>
        </authorList>
    </citation>
    <scope>NUCLEOTIDE SEQUENCE</scope>
    <source>
        <strain evidence="9">Prfri</strain>
        <tissue evidence="9">Muscle</tissue>
    </source>
</reference>
<dbReference type="FunFam" id="3.30.420.140:FF:000001">
    <property type="entry name" value="RNA-binding transcriptional accessory protein"/>
    <property type="match status" value="1"/>
</dbReference>
<dbReference type="InterPro" id="IPR018974">
    <property type="entry name" value="Tex-like_N"/>
</dbReference>
<dbReference type="Pfam" id="PF09371">
    <property type="entry name" value="Tex_N"/>
    <property type="match status" value="1"/>
</dbReference>
<feature type="compositionally biased region" description="Basic and acidic residues" evidence="7">
    <location>
        <begin position="69"/>
        <end position="86"/>
    </location>
</feature>
<dbReference type="InterPro" id="IPR003029">
    <property type="entry name" value="S1_domain"/>
</dbReference>
<dbReference type="Pfam" id="PF16921">
    <property type="entry name" value="Tex_YqgF"/>
    <property type="match status" value="1"/>
</dbReference>
<dbReference type="Pfam" id="PF00575">
    <property type="entry name" value="S1"/>
    <property type="match status" value="1"/>
</dbReference>
<evidence type="ECO:0000256" key="1">
    <source>
        <dbReference type="ARBA" id="ARBA00022499"/>
    </source>
</evidence>
<dbReference type="AlphaFoldDB" id="A0AA88TQX7"/>
<evidence type="ECO:0000256" key="7">
    <source>
        <dbReference type="SAM" id="MobiDB-lite"/>
    </source>
</evidence>
<dbReference type="InterPro" id="IPR023323">
    <property type="entry name" value="Tex-like_dom_sf"/>
</dbReference>
<dbReference type="InterPro" id="IPR023319">
    <property type="entry name" value="Tex-like_HTH_dom_sf"/>
</dbReference>
<dbReference type="Pfam" id="PF12836">
    <property type="entry name" value="HHH_3"/>
    <property type="match status" value="1"/>
</dbReference>
<dbReference type="GO" id="GO:0006412">
    <property type="term" value="P:translation"/>
    <property type="evidence" value="ECO:0007669"/>
    <property type="project" value="TreeGrafter"/>
</dbReference>
<dbReference type="SUPFAM" id="SSF158832">
    <property type="entry name" value="Tex N-terminal region-like"/>
    <property type="match status" value="1"/>
</dbReference>
<dbReference type="InterPro" id="IPR037027">
    <property type="entry name" value="YqgF/RNaseH-like_dom_sf"/>
</dbReference>
<dbReference type="InterPro" id="IPR012337">
    <property type="entry name" value="RNaseH-like_sf"/>
</dbReference>
<feature type="compositionally biased region" description="Polar residues" evidence="7">
    <location>
        <begin position="799"/>
        <end position="809"/>
    </location>
</feature>
<evidence type="ECO:0000256" key="5">
    <source>
        <dbReference type="ARBA" id="ARBA00023054"/>
    </source>
</evidence>
<keyword evidence="2" id="KW-0597">Phosphoprotein</keyword>
<dbReference type="InterPro" id="IPR041692">
    <property type="entry name" value="HHH_9"/>
</dbReference>
<dbReference type="SUPFAM" id="SSF47781">
    <property type="entry name" value="RuvA domain 2-like"/>
    <property type="match status" value="2"/>
</dbReference>
<dbReference type="SMART" id="SM00732">
    <property type="entry name" value="YqgFc"/>
    <property type="match status" value="1"/>
</dbReference>
<dbReference type="Pfam" id="PF17674">
    <property type="entry name" value="HHH_9"/>
    <property type="match status" value="1"/>
</dbReference>
<feature type="region of interest" description="Disordered" evidence="7">
    <location>
        <begin position="132"/>
        <end position="184"/>
    </location>
</feature>
<dbReference type="InterPro" id="IPR010994">
    <property type="entry name" value="RuvA_2-like"/>
</dbReference>
<dbReference type="GO" id="GO:0003729">
    <property type="term" value="F:mRNA binding"/>
    <property type="evidence" value="ECO:0007669"/>
    <property type="project" value="TreeGrafter"/>
</dbReference>
<keyword evidence="4" id="KW-0694">RNA-binding</keyword>
<dbReference type="Pfam" id="PF22706">
    <property type="entry name" value="Tex_central_region"/>
    <property type="match status" value="1"/>
</dbReference>
<evidence type="ECO:0000313" key="10">
    <source>
        <dbReference type="Proteomes" id="UP001187343"/>
    </source>
</evidence>
<keyword evidence="10" id="KW-1185">Reference proteome</keyword>
<dbReference type="SUPFAM" id="SSF53098">
    <property type="entry name" value="Ribonuclease H-like"/>
    <property type="match status" value="1"/>
</dbReference>
<dbReference type="Gene3D" id="1.10.10.650">
    <property type="entry name" value="RuvA domain 2-like"/>
    <property type="match status" value="1"/>
</dbReference>
<feature type="region of interest" description="Disordered" evidence="7">
    <location>
        <begin position="775"/>
        <end position="809"/>
    </location>
</feature>
<dbReference type="CDD" id="cd05685">
    <property type="entry name" value="S1_Tex"/>
    <property type="match status" value="1"/>
</dbReference>
<feature type="domain" description="S1 motif" evidence="8">
    <location>
        <begin position="905"/>
        <end position="978"/>
    </location>
</feature>
<name>A0AA88TQX7_9TELE</name>
<dbReference type="Gene3D" id="1.10.3500.10">
    <property type="entry name" value="Tex N-terminal region-like"/>
    <property type="match status" value="1"/>
</dbReference>
<dbReference type="FunFam" id="2.40.50.140:FF:000146">
    <property type="entry name" value="S1 RNA-binding domain-containing protein 1"/>
    <property type="match status" value="1"/>
</dbReference>
<evidence type="ECO:0000313" key="9">
    <source>
        <dbReference type="EMBL" id="KAK2896618.1"/>
    </source>
</evidence>
<keyword evidence="3" id="KW-0832">Ubl conjugation</keyword>
<protein>
    <recommendedName>
        <fullName evidence="6">S1 RNA-binding domain-containing protein 1</fullName>
    </recommendedName>
</protein>
<dbReference type="PROSITE" id="PS50126">
    <property type="entry name" value="S1"/>
    <property type="match status" value="1"/>
</dbReference>
<dbReference type="PANTHER" id="PTHR10724:SF10">
    <property type="entry name" value="S1 RNA-BINDING DOMAIN-CONTAINING PROTEIN 1"/>
    <property type="match status" value="1"/>
</dbReference>
<feature type="region of interest" description="Disordered" evidence="7">
    <location>
        <begin position="1"/>
        <end position="119"/>
    </location>
</feature>
<dbReference type="Proteomes" id="UP001187343">
    <property type="component" value="Unassembled WGS sequence"/>
</dbReference>
<dbReference type="SMART" id="SM00316">
    <property type="entry name" value="S1"/>
    <property type="match status" value="1"/>
</dbReference>
<keyword evidence="1" id="KW-1017">Isopeptide bond</keyword>
<dbReference type="InterPro" id="IPR006641">
    <property type="entry name" value="YqgF/RNaseH-like_dom"/>
</dbReference>
<feature type="compositionally biased region" description="Basic residues" evidence="7">
    <location>
        <begin position="87"/>
        <end position="96"/>
    </location>
</feature>
<dbReference type="FunFam" id="1.10.3500.10:FF:000003">
    <property type="entry name" value="S1 RNA-binding domain-containing protein 1"/>
    <property type="match status" value="1"/>
</dbReference>
<evidence type="ECO:0000256" key="2">
    <source>
        <dbReference type="ARBA" id="ARBA00022553"/>
    </source>
</evidence>
<evidence type="ECO:0000256" key="6">
    <source>
        <dbReference type="ARBA" id="ARBA00067383"/>
    </source>
</evidence>
<comment type="caution">
    <text evidence="9">The sequence shown here is derived from an EMBL/GenBank/DDBJ whole genome shotgun (WGS) entry which is preliminary data.</text>
</comment>
<dbReference type="EMBL" id="JAUYZG010000010">
    <property type="protein sequence ID" value="KAK2896618.1"/>
    <property type="molecule type" value="Genomic_DNA"/>
</dbReference>
<feature type="compositionally biased region" description="Basic and acidic residues" evidence="7">
    <location>
        <begin position="52"/>
        <end position="61"/>
    </location>
</feature>
<evidence type="ECO:0000259" key="8">
    <source>
        <dbReference type="PROSITE" id="PS50126"/>
    </source>
</evidence>
<proteinExistence type="predicted"/>
<dbReference type="Gene3D" id="3.30.420.140">
    <property type="entry name" value="YqgF/RNase H-like domain"/>
    <property type="match status" value="1"/>
</dbReference>
<dbReference type="InterPro" id="IPR050437">
    <property type="entry name" value="Ribos_protein_bS1-like"/>
</dbReference>
<evidence type="ECO:0000256" key="3">
    <source>
        <dbReference type="ARBA" id="ARBA00022843"/>
    </source>
</evidence>
<dbReference type="InterPro" id="IPR055179">
    <property type="entry name" value="Tex-like_central_region"/>
</dbReference>